<name>A0ABR2X3B5_9FUNG</name>
<protein>
    <recommendedName>
        <fullName evidence="3">L-ornithine N(5)-monooxygenase</fullName>
    </recommendedName>
</protein>
<dbReference type="InterPro" id="IPR036188">
    <property type="entry name" value="FAD/NAD-bd_sf"/>
</dbReference>
<keyword evidence="2" id="KW-1185">Reference proteome</keyword>
<dbReference type="PANTHER" id="PTHR38663">
    <property type="match status" value="1"/>
</dbReference>
<dbReference type="EMBL" id="JASJQH010000027">
    <property type="protein sequence ID" value="KAK9768241.1"/>
    <property type="molecule type" value="Genomic_DNA"/>
</dbReference>
<organism evidence="1 2">
    <name type="scientific">Basidiobolus ranarum</name>
    <dbReference type="NCBI Taxonomy" id="34480"/>
    <lineage>
        <taxon>Eukaryota</taxon>
        <taxon>Fungi</taxon>
        <taxon>Fungi incertae sedis</taxon>
        <taxon>Zoopagomycota</taxon>
        <taxon>Entomophthoromycotina</taxon>
        <taxon>Basidiobolomycetes</taxon>
        <taxon>Basidiobolales</taxon>
        <taxon>Basidiobolaceae</taxon>
        <taxon>Basidiobolus</taxon>
    </lineage>
</organism>
<evidence type="ECO:0000313" key="2">
    <source>
        <dbReference type="Proteomes" id="UP001479436"/>
    </source>
</evidence>
<proteinExistence type="predicted"/>
<dbReference type="PANTHER" id="PTHR38663:SF1">
    <property type="entry name" value="L-ORNITHINE N(5)-MONOOXYGENASE"/>
    <property type="match status" value="1"/>
</dbReference>
<comment type="caution">
    <text evidence="1">The sequence shown here is derived from an EMBL/GenBank/DDBJ whole genome shotgun (WGS) entry which is preliminary data.</text>
</comment>
<evidence type="ECO:0008006" key="3">
    <source>
        <dbReference type="Google" id="ProtNLM"/>
    </source>
</evidence>
<dbReference type="Gene3D" id="3.50.50.60">
    <property type="entry name" value="FAD/NAD(P)-binding domain"/>
    <property type="match status" value="1"/>
</dbReference>
<sequence length="510" mass="57109">MISIQTDILVIGAGPHALAMIARLSEEHPESLLTDDEHFRLLRVRSASNQKKHKGERLKKMCLCQGRKVMVIDPNGDWMRNWKKNFSTLQISHLRSPIFFHLDPFDSQGLREFAERNDRISELTNIESIYQSKNVAIRMNKRFKNHNVFNERDRDRFVLPSSALFLDYCHEMISRYKMDGLVKQASVVDIEPVKVPGSLSHIYRVHLSNGEVVIANKVISAIGPGTNRRTPEWVEGVGNTHPLDSLVHAYDMDPSKISRKAASTDQLLIVGGGLTAGHLAIIAASKGYKKIIMISRSHFRTQQFDVEISWMGRYGKVSMAEFWGETNEKERLKILRQARKGGSITPQVMQKLNQLMKDGVLEMIPTTQVNQAIWCSSSNNWKVELTNDTNISASAIWLSTGRCQNSEINLNREIAFKKVIDQLNVKLIEGLPVVTEDLRLAAGENIFIMGAFAALQLGPNALNLIGARSGSERIASAIGCEVIYSDTYKQDAVEALVTNCGGYYDILAGA</sequence>
<dbReference type="Proteomes" id="UP001479436">
    <property type="component" value="Unassembled WGS sequence"/>
</dbReference>
<evidence type="ECO:0000313" key="1">
    <source>
        <dbReference type="EMBL" id="KAK9768241.1"/>
    </source>
</evidence>
<dbReference type="SUPFAM" id="SSF51905">
    <property type="entry name" value="FAD/NAD(P)-binding domain"/>
    <property type="match status" value="2"/>
</dbReference>
<gene>
    <name evidence="1" type="ORF">K7432_001263</name>
</gene>
<accession>A0ABR2X3B5</accession>
<reference evidence="1 2" key="1">
    <citation type="submission" date="2023-04" db="EMBL/GenBank/DDBJ databases">
        <title>Genome of Basidiobolus ranarum AG-B5.</title>
        <authorList>
            <person name="Stajich J.E."/>
            <person name="Carter-House D."/>
            <person name="Gryganskyi A."/>
        </authorList>
    </citation>
    <scope>NUCLEOTIDE SEQUENCE [LARGE SCALE GENOMIC DNA]</scope>
    <source>
        <strain evidence="1 2">AG-B5</strain>
    </source>
</reference>